<dbReference type="GO" id="GO:0046872">
    <property type="term" value="F:metal ion binding"/>
    <property type="evidence" value="ECO:0007669"/>
    <property type="project" value="UniProtKB-KW"/>
</dbReference>
<evidence type="ECO:0000259" key="12">
    <source>
        <dbReference type="Pfam" id="PF01743"/>
    </source>
</evidence>
<dbReference type="InterPro" id="IPR006674">
    <property type="entry name" value="HD_domain"/>
</dbReference>
<evidence type="ECO:0000256" key="11">
    <source>
        <dbReference type="RuleBase" id="RU003953"/>
    </source>
</evidence>
<name>A0A915YEZ7_9BACT</name>
<dbReference type="EMBL" id="AP026867">
    <property type="protein sequence ID" value="BDS11776.1"/>
    <property type="molecule type" value="Genomic_DNA"/>
</dbReference>
<dbReference type="SUPFAM" id="SSF81301">
    <property type="entry name" value="Nucleotidyltransferase"/>
    <property type="match status" value="1"/>
</dbReference>
<dbReference type="AlphaFoldDB" id="A0A915YEZ7"/>
<dbReference type="Proteomes" id="UP001060919">
    <property type="component" value="Chromosome"/>
</dbReference>
<dbReference type="Pfam" id="PF12627">
    <property type="entry name" value="PolyA_pol_RNAbd"/>
    <property type="match status" value="1"/>
</dbReference>
<dbReference type="RefSeq" id="WP_264792922.1">
    <property type="nucleotide sequence ID" value="NZ_AP026867.1"/>
</dbReference>
<keyword evidence="16" id="KW-1185">Reference proteome</keyword>
<dbReference type="GO" id="GO:0008033">
    <property type="term" value="P:tRNA processing"/>
    <property type="evidence" value="ECO:0007669"/>
    <property type="project" value="UniProtKB-KW"/>
</dbReference>
<evidence type="ECO:0000256" key="5">
    <source>
        <dbReference type="ARBA" id="ARBA00022723"/>
    </source>
</evidence>
<dbReference type="FunFam" id="3.30.460.10:FF:000033">
    <property type="entry name" value="Poly A polymerase head domain protein"/>
    <property type="match status" value="1"/>
</dbReference>
<feature type="domain" description="Poly A polymerase head" evidence="12">
    <location>
        <begin position="27"/>
        <end position="154"/>
    </location>
</feature>
<evidence type="ECO:0000259" key="14">
    <source>
        <dbReference type="Pfam" id="PF12627"/>
    </source>
</evidence>
<keyword evidence="8" id="KW-0067">ATP-binding</keyword>
<keyword evidence="5" id="KW-0479">Metal-binding</keyword>
<feature type="domain" description="HD" evidence="13">
    <location>
        <begin position="259"/>
        <end position="352"/>
    </location>
</feature>
<evidence type="ECO:0000313" key="15">
    <source>
        <dbReference type="EMBL" id="BDS11776.1"/>
    </source>
</evidence>
<dbReference type="PANTHER" id="PTHR47545">
    <property type="entry name" value="MULTIFUNCTIONAL CCA PROTEIN"/>
    <property type="match status" value="1"/>
</dbReference>
<keyword evidence="4" id="KW-0548">Nucleotidyltransferase</keyword>
<keyword evidence="6" id="KW-0547">Nucleotide-binding</keyword>
<dbReference type="Gene3D" id="3.30.460.10">
    <property type="entry name" value="Beta Polymerase, domain 2"/>
    <property type="match status" value="1"/>
</dbReference>
<organism evidence="15 16">
    <name type="scientific">Aureispira anguillae</name>
    <dbReference type="NCBI Taxonomy" id="2864201"/>
    <lineage>
        <taxon>Bacteria</taxon>
        <taxon>Pseudomonadati</taxon>
        <taxon>Bacteroidota</taxon>
        <taxon>Saprospiria</taxon>
        <taxon>Saprospirales</taxon>
        <taxon>Saprospiraceae</taxon>
        <taxon>Aureispira</taxon>
    </lineage>
</organism>
<dbReference type="InterPro" id="IPR002646">
    <property type="entry name" value="PolA_pol_head_dom"/>
</dbReference>
<dbReference type="CDD" id="cd00077">
    <property type="entry name" value="HDc"/>
    <property type="match status" value="1"/>
</dbReference>
<comment type="cofactor">
    <cofactor evidence="1">
        <name>Mg(2+)</name>
        <dbReference type="ChEBI" id="CHEBI:18420"/>
    </cofactor>
</comment>
<dbReference type="Gene3D" id="1.10.3090.10">
    <property type="entry name" value="cca-adding enzyme, domain 2"/>
    <property type="match status" value="1"/>
</dbReference>
<evidence type="ECO:0000256" key="6">
    <source>
        <dbReference type="ARBA" id="ARBA00022741"/>
    </source>
</evidence>
<dbReference type="SUPFAM" id="SSF81891">
    <property type="entry name" value="Poly A polymerase C-terminal region-like"/>
    <property type="match status" value="1"/>
</dbReference>
<dbReference type="InterPro" id="IPR043519">
    <property type="entry name" value="NT_sf"/>
</dbReference>
<dbReference type="GO" id="GO:0003723">
    <property type="term" value="F:RNA binding"/>
    <property type="evidence" value="ECO:0007669"/>
    <property type="project" value="UniProtKB-KW"/>
</dbReference>
<dbReference type="Pfam" id="PF01966">
    <property type="entry name" value="HD"/>
    <property type="match status" value="1"/>
</dbReference>
<dbReference type="KEGG" id="aup:AsAng_0024900"/>
<dbReference type="PANTHER" id="PTHR47545:SF1">
    <property type="entry name" value="MULTIFUNCTIONAL CCA PROTEIN"/>
    <property type="match status" value="1"/>
</dbReference>
<evidence type="ECO:0000259" key="13">
    <source>
        <dbReference type="Pfam" id="PF01966"/>
    </source>
</evidence>
<gene>
    <name evidence="15" type="ORF">AsAng_0024900</name>
</gene>
<keyword evidence="7" id="KW-0692">RNA repair</keyword>
<keyword evidence="9" id="KW-0460">Magnesium</keyword>
<evidence type="ECO:0000256" key="1">
    <source>
        <dbReference type="ARBA" id="ARBA00001946"/>
    </source>
</evidence>
<dbReference type="GO" id="GO:0016779">
    <property type="term" value="F:nucleotidyltransferase activity"/>
    <property type="evidence" value="ECO:0007669"/>
    <property type="project" value="UniProtKB-KW"/>
</dbReference>
<proteinExistence type="inferred from homology"/>
<evidence type="ECO:0000256" key="7">
    <source>
        <dbReference type="ARBA" id="ARBA00022800"/>
    </source>
</evidence>
<comment type="similarity">
    <text evidence="11">Belongs to the tRNA nucleotidyltransferase/poly(A) polymerase family.</text>
</comment>
<protein>
    <submittedName>
        <fullName evidence="15">CCA tRNA nucleotidyltransferase</fullName>
    </submittedName>
</protein>
<evidence type="ECO:0000256" key="8">
    <source>
        <dbReference type="ARBA" id="ARBA00022840"/>
    </source>
</evidence>
<evidence type="ECO:0000256" key="4">
    <source>
        <dbReference type="ARBA" id="ARBA00022695"/>
    </source>
</evidence>
<dbReference type="GO" id="GO:0042245">
    <property type="term" value="P:RNA repair"/>
    <property type="evidence" value="ECO:0007669"/>
    <property type="project" value="UniProtKB-KW"/>
</dbReference>
<sequence>MQIEIKEKEQEIFKLLSESAQELGYPAYVIGGYVRDRLLNRLSKDMDIVCVGSGIELAKRLASKLKPKPKVVVYKRFGTAMLNFKDLELEFVGARKESYRKDSRKPTVEDGTLEDDQNRRDFTINAMAISLNAENYGSLVDPFGGLVHLDEKLIKTPLDPNITFSDDPLRMMRAIRFATQLNFSIDKSTIQAISDQKERIRIISQERITTELQKIMAASKPSIGYKLLFDTGLLKLIFPALDAMYGVEYKNGQGHKDNFYHTLQVLDNVAKVSDNIWLRWVAVLHDIAKPLTKRFINGQGWTFHGHEALGARFVPKFFRRMKLPMGNEMKYVQKLVGLHQRPVVLTKEEITDSALRRLMFEAGDDIDDLLLFCGADSTSKFQWKLDKYAKNLKVLTAQIAALEEKDRLRNWQPPISGEIIMETFGLQPCREVGQIKNSIREAILDGEIKNDYQEAFNFMLEKAKELGLSPIKK</sequence>
<feature type="domain" description="tRNA nucleotidyltransferase/poly(A) polymerase RNA and SrmB- binding" evidence="14">
    <location>
        <begin position="182"/>
        <end position="243"/>
    </location>
</feature>
<dbReference type="CDD" id="cd05398">
    <property type="entry name" value="NT_ClassII-CCAase"/>
    <property type="match status" value="1"/>
</dbReference>
<dbReference type="InterPro" id="IPR032828">
    <property type="entry name" value="PolyA_RNA-bd"/>
</dbReference>
<dbReference type="Pfam" id="PF01743">
    <property type="entry name" value="PolyA_pol"/>
    <property type="match status" value="1"/>
</dbReference>
<keyword evidence="3" id="KW-0819">tRNA processing</keyword>
<dbReference type="InterPro" id="IPR050124">
    <property type="entry name" value="tRNA_CCA-adding_enzyme"/>
</dbReference>
<keyword evidence="10 11" id="KW-0694">RNA-binding</keyword>
<evidence type="ECO:0000313" key="16">
    <source>
        <dbReference type="Proteomes" id="UP001060919"/>
    </source>
</evidence>
<evidence type="ECO:0000256" key="2">
    <source>
        <dbReference type="ARBA" id="ARBA00022679"/>
    </source>
</evidence>
<accession>A0A915YEZ7</accession>
<keyword evidence="2 11" id="KW-0808">Transferase</keyword>
<dbReference type="GO" id="GO:0005524">
    <property type="term" value="F:ATP binding"/>
    <property type="evidence" value="ECO:0007669"/>
    <property type="project" value="UniProtKB-KW"/>
</dbReference>
<evidence type="ECO:0000256" key="3">
    <source>
        <dbReference type="ARBA" id="ARBA00022694"/>
    </source>
</evidence>
<evidence type="ECO:0000256" key="9">
    <source>
        <dbReference type="ARBA" id="ARBA00022842"/>
    </source>
</evidence>
<dbReference type="InterPro" id="IPR003607">
    <property type="entry name" value="HD/PDEase_dom"/>
</dbReference>
<evidence type="ECO:0000256" key="10">
    <source>
        <dbReference type="ARBA" id="ARBA00022884"/>
    </source>
</evidence>
<reference evidence="15" key="1">
    <citation type="submission" date="2022-09" db="EMBL/GenBank/DDBJ databases">
        <title>Aureispira anguillicida sp. nov., isolated from Leptocephalus of Japanese eel Anguilla japonica.</title>
        <authorList>
            <person name="Yuasa K."/>
            <person name="Mekata T."/>
            <person name="Ikunari K."/>
        </authorList>
    </citation>
    <scope>NUCLEOTIDE SEQUENCE</scope>
    <source>
        <strain evidence="15">EL160426</strain>
    </source>
</reference>